<dbReference type="AlphaFoldDB" id="A0A841Q2Q2"/>
<organism evidence="2 3">
    <name type="scientific">Geomicrobium halophilum</name>
    <dbReference type="NCBI Taxonomy" id="549000"/>
    <lineage>
        <taxon>Bacteria</taxon>
        <taxon>Bacillati</taxon>
        <taxon>Bacillota</taxon>
        <taxon>Bacilli</taxon>
        <taxon>Bacillales</taxon>
        <taxon>Geomicrobium</taxon>
    </lineage>
</organism>
<feature type="domain" description="N-acetyltransferase" evidence="1">
    <location>
        <begin position="5"/>
        <end position="146"/>
    </location>
</feature>
<reference evidence="2 3" key="1">
    <citation type="submission" date="2020-08" db="EMBL/GenBank/DDBJ databases">
        <title>Genomic Encyclopedia of Type Strains, Phase IV (KMG-IV): sequencing the most valuable type-strain genomes for metagenomic binning, comparative biology and taxonomic classification.</title>
        <authorList>
            <person name="Goeker M."/>
        </authorList>
    </citation>
    <scope>NUCLEOTIDE SEQUENCE [LARGE SCALE GENOMIC DNA]</scope>
    <source>
        <strain evidence="2 3">DSM 21769</strain>
    </source>
</reference>
<dbReference type="CDD" id="cd04301">
    <property type="entry name" value="NAT_SF"/>
    <property type="match status" value="1"/>
</dbReference>
<protein>
    <submittedName>
        <fullName evidence="2">GNAT superfamily N-acetyltransferase</fullName>
    </submittedName>
</protein>
<dbReference type="Proteomes" id="UP000568839">
    <property type="component" value="Unassembled WGS sequence"/>
</dbReference>
<sequence length="146" mass="16944">MQSTFTLRTASASDKERLATLRMKVMAPDFERHGLESERVQEYFNKKFDPSLTYIIESEDIFVGCISVKPEDNGHHIEHFYIKPEYQGKGFGSNVLKHIMDENYAKGEVLSLAVFKGSASKAFYEKYGFEVVDEESFVDWLRFTYK</sequence>
<keyword evidence="3" id="KW-1185">Reference proteome</keyword>
<keyword evidence="2" id="KW-0808">Transferase</keyword>
<evidence type="ECO:0000313" key="3">
    <source>
        <dbReference type="Proteomes" id="UP000568839"/>
    </source>
</evidence>
<name>A0A841Q2Q2_9BACL</name>
<dbReference type="Gene3D" id="3.40.630.30">
    <property type="match status" value="1"/>
</dbReference>
<accession>A0A841Q2Q2</accession>
<gene>
    <name evidence="2" type="ORF">HNR44_003092</name>
</gene>
<evidence type="ECO:0000259" key="1">
    <source>
        <dbReference type="PROSITE" id="PS51186"/>
    </source>
</evidence>
<dbReference type="GO" id="GO:0016747">
    <property type="term" value="F:acyltransferase activity, transferring groups other than amino-acyl groups"/>
    <property type="evidence" value="ECO:0007669"/>
    <property type="project" value="InterPro"/>
</dbReference>
<dbReference type="PROSITE" id="PS51186">
    <property type="entry name" value="GNAT"/>
    <property type="match status" value="1"/>
</dbReference>
<dbReference type="SUPFAM" id="SSF55729">
    <property type="entry name" value="Acyl-CoA N-acyltransferases (Nat)"/>
    <property type="match status" value="1"/>
</dbReference>
<dbReference type="Pfam" id="PF13673">
    <property type="entry name" value="Acetyltransf_10"/>
    <property type="match status" value="1"/>
</dbReference>
<dbReference type="EMBL" id="JACHHJ010000005">
    <property type="protein sequence ID" value="MBB6451098.1"/>
    <property type="molecule type" value="Genomic_DNA"/>
</dbReference>
<comment type="caution">
    <text evidence="2">The sequence shown here is derived from an EMBL/GenBank/DDBJ whole genome shotgun (WGS) entry which is preliminary data.</text>
</comment>
<proteinExistence type="predicted"/>
<evidence type="ECO:0000313" key="2">
    <source>
        <dbReference type="EMBL" id="MBB6451098.1"/>
    </source>
</evidence>
<dbReference type="InterPro" id="IPR000182">
    <property type="entry name" value="GNAT_dom"/>
</dbReference>
<dbReference type="InterPro" id="IPR016181">
    <property type="entry name" value="Acyl_CoA_acyltransferase"/>
</dbReference>
<dbReference type="RefSeq" id="WP_184405170.1">
    <property type="nucleotide sequence ID" value="NZ_JACHHJ010000005.1"/>
</dbReference>